<feature type="transmembrane region" description="Helical" evidence="1">
    <location>
        <begin position="310"/>
        <end position="339"/>
    </location>
</feature>
<feature type="transmembrane region" description="Helical" evidence="1">
    <location>
        <begin position="102"/>
        <end position="128"/>
    </location>
</feature>
<dbReference type="AlphaFoldDB" id="A0AAU8DK32"/>
<feature type="transmembrane region" description="Helical" evidence="1">
    <location>
        <begin position="345"/>
        <end position="364"/>
    </location>
</feature>
<evidence type="ECO:0000256" key="1">
    <source>
        <dbReference type="SAM" id="Phobius"/>
    </source>
</evidence>
<feature type="transmembrane region" description="Helical" evidence="1">
    <location>
        <begin position="487"/>
        <end position="505"/>
    </location>
</feature>
<evidence type="ECO:0008006" key="3">
    <source>
        <dbReference type="Google" id="ProtNLM"/>
    </source>
</evidence>
<keyword evidence="1" id="KW-1133">Transmembrane helix</keyword>
<protein>
    <recommendedName>
        <fullName evidence="3">ABC-2 type transport system permease protein</fullName>
    </recommendedName>
</protein>
<keyword evidence="1" id="KW-0812">Transmembrane</keyword>
<name>A0AAU8DK32_9ACTN</name>
<feature type="transmembrane region" description="Helical" evidence="1">
    <location>
        <begin position="454"/>
        <end position="481"/>
    </location>
</feature>
<dbReference type="EMBL" id="CP159218">
    <property type="protein sequence ID" value="XCG62125.1"/>
    <property type="molecule type" value="Genomic_DNA"/>
</dbReference>
<feature type="transmembrane region" description="Helical" evidence="1">
    <location>
        <begin position="55"/>
        <end position="81"/>
    </location>
</feature>
<feature type="transmembrane region" description="Helical" evidence="1">
    <location>
        <begin position="404"/>
        <end position="434"/>
    </location>
</feature>
<accession>A0AAU8DK32</accession>
<feature type="transmembrane region" description="Helical" evidence="1">
    <location>
        <begin position="172"/>
        <end position="191"/>
    </location>
</feature>
<gene>
    <name evidence="2" type="ORF">ABLG96_12650</name>
</gene>
<organism evidence="2">
    <name type="scientific">Nakamurella sp. A5-74</name>
    <dbReference type="NCBI Taxonomy" id="3158264"/>
    <lineage>
        <taxon>Bacteria</taxon>
        <taxon>Bacillati</taxon>
        <taxon>Actinomycetota</taxon>
        <taxon>Actinomycetes</taxon>
        <taxon>Nakamurellales</taxon>
        <taxon>Nakamurellaceae</taxon>
        <taxon>Nakamurella</taxon>
    </lineage>
</organism>
<sequence>MVAIFASLKWRLVTSRVRALSPGKRIRMIIGLCLALLAVGAIAYALSMLRSVPEAGYLAVTGLFALQLVAWTLTPMVAFGVDETVDPSKFALLPIRPATLQRGLLVSSVVGYLPLFNAVILIGCAIGLSFLGWMLPIALLCIVLQLVTCVVFSRAAATSMATLMSSRRGRDLGMAVGFGVLVVYMLATLGLNSGSSAGFGAAAQRTAEILSWTPPGALASLPAQIATEQWARAVASAVIALVFLTLGWLWWSRALRKSLVTVDSDTASSAPSRGIGGASAIGGTLIGTAQVVAGRDRTLMWRDPMRRMPWLISIFMGVAWPLIVVPGEGAVFASAFGALLMGSQAANQFGLDGSGLWLHLVAFGDQVRARGELLGHNLAVLVPAIPLVVAVTAAVAAIRGGWDFFVPAVAMNLAVVVCTAAIATWLSVSVPYAVPQSRKSMFASSIAGQRSASFRSAFGSMLLGLAAALPVIGFGVLGIVIAPVWSWVALVVALVYPPVLLMVLLRRAADQYLSRGSEILAVVMAGDRA</sequence>
<feature type="transmembrane region" description="Helical" evidence="1">
    <location>
        <begin position="134"/>
        <end position="152"/>
    </location>
</feature>
<reference evidence="2" key="1">
    <citation type="submission" date="2024-05" db="EMBL/GenBank/DDBJ databases">
        <authorList>
            <person name="Cai S.Y."/>
            <person name="Jin L.M."/>
            <person name="Li H.R."/>
        </authorList>
    </citation>
    <scope>NUCLEOTIDE SEQUENCE</scope>
    <source>
        <strain evidence="2">A5-74</strain>
    </source>
</reference>
<proteinExistence type="predicted"/>
<keyword evidence="1" id="KW-0472">Membrane</keyword>
<evidence type="ECO:0000313" key="2">
    <source>
        <dbReference type="EMBL" id="XCG62125.1"/>
    </source>
</evidence>
<feature type="transmembrane region" description="Helical" evidence="1">
    <location>
        <begin position="230"/>
        <end position="251"/>
    </location>
</feature>
<dbReference type="RefSeq" id="WP_353647740.1">
    <property type="nucleotide sequence ID" value="NZ_CP159218.1"/>
</dbReference>
<feature type="transmembrane region" description="Helical" evidence="1">
    <location>
        <begin position="376"/>
        <end position="398"/>
    </location>
</feature>